<feature type="region of interest" description="Disordered" evidence="1">
    <location>
        <begin position="1"/>
        <end position="62"/>
    </location>
</feature>
<proteinExistence type="predicted"/>
<dbReference type="Proteomes" id="UP000765509">
    <property type="component" value="Unassembled WGS sequence"/>
</dbReference>
<evidence type="ECO:0000256" key="1">
    <source>
        <dbReference type="SAM" id="MobiDB-lite"/>
    </source>
</evidence>
<comment type="caution">
    <text evidence="2">The sequence shown here is derived from an EMBL/GenBank/DDBJ whole genome shotgun (WGS) entry which is preliminary data.</text>
</comment>
<gene>
    <name evidence="2" type="ORF">O181_113532</name>
</gene>
<dbReference type="EMBL" id="AVOT02092891">
    <property type="protein sequence ID" value="MBW0573817.1"/>
    <property type="molecule type" value="Genomic_DNA"/>
</dbReference>
<protein>
    <submittedName>
        <fullName evidence="2">Uncharacterized protein</fullName>
    </submittedName>
</protein>
<name>A0A9Q3PVF8_9BASI</name>
<dbReference type="AlphaFoldDB" id="A0A9Q3PVF8"/>
<reference evidence="2" key="1">
    <citation type="submission" date="2021-03" db="EMBL/GenBank/DDBJ databases">
        <title>Draft genome sequence of rust myrtle Austropuccinia psidii MF-1, a brazilian biotype.</title>
        <authorList>
            <person name="Quecine M.C."/>
            <person name="Pachon D.M.R."/>
            <person name="Bonatelli M.L."/>
            <person name="Correr F.H."/>
            <person name="Franceschini L.M."/>
            <person name="Leite T.F."/>
            <person name="Margarido G.R.A."/>
            <person name="Almeida C.A."/>
            <person name="Ferrarezi J.A."/>
            <person name="Labate C.A."/>
        </authorList>
    </citation>
    <scope>NUCLEOTIDE SEQUENCE</scope>
    <source>
        <strain evidence="2">MF-1</strain>
    </source>
</reference>
<accession>A0A9Q3PVF8</accession>
<keyword evidence="3" id="KW-1185">Reference proteome</keyword>
<evidence type="ECO:0000313" key="3">
    <source>
        <dbReference type="Proteomes" id="UP000765509"/>
    </source>
</evidence>
<organism evidence="2 3">
    <name type="scientific">Austropuccinia psidii MF-1</name>
    <dbReference type="NCBI Taxonomy" id="1389203"/>
    <lineage>
        <taxon>Eukaryota</taxon>
        <taxon>Fungi</taxon>
        <taxon>Dikarya</taxon>
        <taxon>Basidiomycota</taxon>
        <taxon>Pucciniomycotina</taxon>
        <taxon>Pucciniomycetes</taxon>
        <taxon>Pucciniales</taxon>
        <taxon>Sphaerophragmiaceae</taxon>
        <taxon>Austropuccinia</taxon>
    </lineage>
</organism>
<sequence>MGHLGPFFYRSNDAKRGEGGSPPASNTRWDPNHKWAHLSPILAPNPNDPKWTKGPQTQTGQEPQVIHFQPPETSDQLKKELLLNSGEDLSFINVPCTKGSSCGAYMV</sequence>
<evidence type="ECO:0000313" key="2">
    <source>
        <dbReference type="EMBL" id="MBW0573817.1"/>
    </source>
</evidence>